<evidence type="ECO:0000313" key="1">
    <source>
        <dbReference type="EMBL" id="GIY38339.1"/>
    </source>
</evidence>
<organism evidence="1 2">
    <name type="scientific">Caerostris darwini</name>
    <dbReference type="NCBI Taxonomy" id="1538125"/>
    <lineage>
        <taxon>Eukaryota</taxon>
        <taxon>Metazoa</taxon>
        <taxon>Ecdysozoa</taxon>
        <taxon>Arthropoda</taxon>
        <taxon>Chelicerata</taxon>
        <taxon>Arachnida</taxon>
        <taxon>Araneae</taxon>
        <taxon>Araneomorphae</taxon>
        <taxon>Entelegynae</taxon>
        <taxon>Araneoidea</taxon>
        <taxon>Araneidae</taxon>
        <taxon>Caerostris</taxon>
    </lineage>
</organism>
<dbReference type="AlphaFoldDB" id="A0AAV4SY96"/>
<evidence type="ECO:0000313" key="2">
    <source>
        <dbReference type="Proteomes" id="UP001054837"/>
    </source>
</evidence>
<reference evidence="1 2" key="1">
    <citation type="submission" date="2021-06" db="EMBL/GenBank/DDBJ databases">
        <title>Caerostris darwini draft genome.</title>
        <authorList>
            <person name="Kono N."/>
            <person name="Arakawa K."/>
        </authorList>
    </citation>
    <scope>NUCLEOTIDE SEQUENCE [LARGE SCALE GENOMIC DNA]</scope>
</reference>
<dbReference type="Proteomes" id="UP001054837">
    <property type="component" value="Unassembled WGS sequence"/>
</dbReference>
<accession>A0AAV4SY96</accession>
<keyword evidence="2" id="KW-1185">Reference proteome</keyword>
<name>A0AAV4SY96_9ARAC</name>
<dbReference type="EMBL" id="BPLQ01008590">
    <property type="protein sequence ID" value="GIY38339.1"/>
    <property type="molecule type" value="Genomic_DNA"/>
</dbReference>
<protein>
    <submittedName>
        <fullName evidence="1">Uncharacterized protein</fullName>
    </submittedName>
</protein>
<comment type="caution">
    <text evidence="1">The sequence shown here is derived from an EMBL/GenBank/DDBJ whole genome shotgun (WGS) entry which is preliminary data.</text>
</comment>
<gene>
    <name evidence="1" type="ORF">CDAR_90441</name>
</gene>
<proteinExistence type="predicted"/>
<sequence>MWARISRYSVFGLDYRKVEHCVTQETTIAYHQCLLLSFDNGEGEREKKGRGGQLRFEGTQIGGGGVCGKYVVAQGLRAKTFKPFHKVQMQKDRIWSTG</sequence>